<organism evidence="1 2">
    <name type="scientific">Potamilus streckersoni</name>
    <dbReference type="NCBI Taxonomy" id="2493646"/>
    <lineage>
        <taxon>Eukaryota</taxon>
        <taxon>Metazoa</taxon>
        <taxon>Spiralia</taxon>
        <taxon>Lophotrochozoa</taxon>
        <taxon>Mollusca</taxon>
        <taxon>Bivalvia</taxon>
        <taxon>Autobranchia</taxon>
        <taxon>Heteroconchia</taxon>
        <taxon>Palaeoheterodonta</taxon>
        <taxon>Unionida</taxon>
        <taxon>Unionoidea</taxon>
        <taxon>Unionidae</taxon>
        <taxon>Ambleminae</taxon>
        <taxon>Lampsilini</taxon>
        <taxon>Potamilus</taxon>
    </lineage>
</organism>
<proteinExistence type="predicted"/>
<evidence type="ECO:0000313" key="2">
    <source>
        <dbReference type="Proteomes" id="UP001195483"/>
    </source>
</evidence>
<accession>A0AAE0SH58</accession>
<dbReference type="AlphaFoldDB" id="A0AAE0SH58"/>
<comment type="caution">
    <text evidence="1">The sequence shown here is derived from an EMBL/GenBank/DDBJ whole genome shotgun (WGS) entry which is preliminary data.</text>
</comment>
<reference evidence="1" key="1">
    <citation type="journal article" date="2021" name="Genome Biol. Evol.">
        <title>A High-Quality Reference Genome for a Parasitic Bivalve with Doubly Uniparental Inheritance (Bivalvia: Unionida).</title>
        <authorList>
            <person name="Smith C.H."/>
        </authorList>
    </citation>
    <scope>NUCLEOTIDE SEQUENCE</scope>
    <source>
        <strain evidence="1">CHS0354</strain>
    </source>
</reference>
<keyword evidence="2" id="KW-1185">Reference proteome</keyword>
<protein>
    <submittedName>
        <fullName evidence="1">Uncharacterized protein</fullName>
    </submittedName>
</protein>
<dbReference type="Proteomes" id="UP001195483">
    <property type="component" value="Unassembled WGS sequence"/>
</dbReference>
<dbReference type="EMBL" id="JAEAOA010002334">
    <property type="protein sequence ID" value="KAK3591353.1"/>
    <property type="molecule type" value="Genomic_DNA"/>
</dbReference>
<sequence>MHKTMEISTGAKRVAPGQSADVVDVASIYQNVQHLITTEAFEYQTLSHVSMDTASQLLAKYGVHVMHGNRIVVVEINRVGDMLNMETNRGAGVSSGEETGTISHSLL</sequence>
<name>A0AAE0SH58_9BIVA</name>
<reference evidence="1" key="3">
    <citation type="submission" date="2023-05" db="EMBL/GenBank/DDBJ databases">
        <authorList>
            <person name="Smith C.H."/>
        </authorList>
    </citation>
    <scope>NUCLEOTIDE SEQUENCE</scope>
    <source>
        <strain evidence="1">CHS0354</strain>
        <tissue evidence="1">Mantle</tissue>
    </source>
</reference>
<gene>
    <name evidence="1" type="ORF">CHS0354_040314</name>
</gene>
<evidence type="ECO:0000313" key="1">
    <source>
        <dbReference type="EMBL" id="KAK3591353.1"/>
    </source>
</evidence>
<reference evidence="1" key="2">
    <citation type="journal article" date="2021" name="Genome Biol. Evol.">
        <title>Developing a high-quality reference genome for a parasitic bivalve with doubly uniparental inheritance (Bivalvia: Unionida).</title>
        <authorList>
            <person name="Smith C.H."/>
        </authorList>
    </citation>
    <scope>NUCLEOTIDE SEQUENCE</scope>
    <source>
        <strain evidence="1">CHS0354</strain>
        <tissue evidence="1">Mantle</tissue>
    </source>
</reference>